<protein>
    <submittedName>
        <fullName evidence="1">Uncharacterized protein</fullName>
    </submittedName>
</protein>
<organism evidence="1 2">
    <name type="scientific">Paenibacillus apis</name>
    <dbReference type="NCBI Taxonomy" id="1792174"/>
    <lineage>
        <taxon>Bacteria</taxon>
        <taxon>Bacillati</taxon>
        <taxon>Bacillota</taxon>
        <taxon>Bacilli</taxon>
        <taxon>Bacillales</taxon>
        <taxon>Paenibacillaceae</taxon>
        <taxon>Paenibacillus</taxon>
    </lineage>
</organism>
<dbReference type="Proteomes" id="UP000678895">
    <property type="component" value="Unassembled WGS sequence"/>
</dbReference>
<reference evidence="1" key="1">
    <citation type="submission" date="2021-03" db="EMBL/GenBank/DDBJ databases">
        <title>Antimicrobial resistance genes in bacteria isolated from Japanese honey, and their potential for conferring macrolide and lincosamide resistance in the American foulbrood pathogen Paenibacillus larvae.</title>
        <authorList>
            <person name="Okamoto M."/>
            <person name="Kumagai M."/>
            <person name="Kanamori H."/>
            <person name="Takamatsu D."/>
        </authorList>
    </citation>
    <scope>NUCLEOTIDE SEQUENCE</scope>
    <source>
        <strain evidence="1">J41TS4</strain>
    </source>
</reference>
<dbReference type="RefSeq" id="WP_301628063.1">
    <property type="nucleotide sequence ID" value="NZ_BORS01000009.1"/>
</dbReference>
<evidence type="ECO:0000313" key="2">
    <source>
        <dbReference type="Proteomes" id="UP000678895"/>
    </source>
</evidence>
<accession>A0A919Y662</accession>
<sequence length="51" mass="6024">MEDLSTEGWELVCPLVNEIGYILRATDYIDDTITIYDYDGEFELNEEEMKK</sequence>
<gene>
    <name evidence="1" type="ORF">J41TS4_29160</name>
</gene>
<dbReference type="AlphaFoldDB" id="A0A919Y662"/>
<name>A0A919Y662_9BACL</name>
<proteinExistence type="predicted"/>
<keyword evidence="2" id="KW-1185">Reference proteome</keyword>
<evidence type="ECO:0000313" key="1">
    <source>
        <dbReference type="EMBL" id="GIO43158.1"/>
    </source>
</evidence>
<dbReference type="EMBL" id="BORS01000009">
    <property type="protein sequence ID" value="GIO43158.1"/>
    <property type="molecule type" value="Genomic_DNA"/>
</dbReference>
<comment type="caution">
    <text evidence="1">The sequence shown here is derived from an EMBL/GenBank/DDBJ whole genome shotgun (WGS) entry which is preliminary data.</text>
</comment>